<dbReference type="PANTHER" id="PTHR43712">
    <property type="entry name" value="PUTATIVE (AFU_ORTHOLOGUE AFUA_4G14580)-RELATED"/>
    <property type="match status" value="1"/>
</dbReference>
<keyword evidence="2 7" id="KW-0808">Transferase</keyword>
<dbReference type="InterPro" id="IPR016461">
    <property type="entry name" value="COMT-like"/>
</dbReference>
<evidence type="ECO:0000313" key="7">
    <source>
        <dbReference type="EMBL" id="KMS77319.1"/>
    </source>
</evidence>
<feature type="active site" description="Proton acceptor" evidence="4">
    <location>
        <position position="248"/>
    </location>
</feature>
<gene>
    <name evidence="7" type="ORF">ACM01_01435</name>
</gene>
<proteinExistence type="predicted"/>
<dbReference type="EMBL" id="LFNT01000001">
    <property type="protein sequence ID" value="KMS77319.1"/>
    <property type="molecule type" value="Genomic_DNA"/>
</dbReference>
<dbReference type="Gene3D" id="3.40.50.150">
    <property type="entry name" value="Vaccinia Virus protein VP39"/>
    <property type="match status" value="1"/>
</dbReference>
<dbReference type="InterPro" id="IPR036388">
    <property type="entry name" value="WH-like_DNA-bd_sf"/>
</dbReference>
<evidence type="ECO:0000259" key="6">
    <source>
        <dbReference type="Pfam" id="PF08100"/>
    </source>
</evidence>
<protein>
    <submittedName>
        <fullName evidence="7">Methyltransferase</fullName>
    </submittedName>
</protein>
<evidence type="ECO:0000256" key="3">
    <source>
        <dbReference type="ARBA" id="ARBA00022691"/>
    </source>
</evidence>
<dbReference type="AlphaFoldDB" id="A0A0J7ZMY3"/>
<feature type="domain" description="O-methyltransferase dimerisation" evidence="6">
    <location>
        <begin position="17"/>
        <end position="82"/>
    </location>
</feature>
<name>A0A0J7ZMY3_STRVR</name>
<keyword evidence="1 7" id="KW-0489">Methyltransferase</keyword>
<dbReference type="GO" id="GO:0008171">
    <property type="term" value="F:O-methyltransferase activity"/>
    <property type="evidence" value="ECO:0007669"/>
    <property type="project" value="InterPro"/>
</dbReference>
<evidence type="ECO:0000256" key="1">
    <source>
        <dbReference type="ARBA" id="ARBA00022603"/>
    </source>
</evidence>
<dbReference type="Proteomes" id="UP000037432">
    <property type="component" value="Unassembled WGS sequence"/>
</dbReference>
<reference evidence="7 8" key="1">
    <citation type="submission" date="2015-06" db="EMBL/GenBank/DDBJ databases">
        <authorList>
            <person name="Ju K.-S."/>
            <person name="Doroghazi J.R."/>
            <person name="Metcalf W.W."/>
        </authorList>
    </citation>
    <scope>NUCLEOTIDE SEQUENCE [LARGE SCALE GENOMIC DNA]</scope>
    <source>
        <strain evidence="7 8">NRRL 3414</strain>
    </source>
</reference>
<dbReference type="SUPFAM" id="SSF46785">
    <property type="entry name" value="Winged helix' DNA-binding domain"/>
    <property type="match status" value="1"/>
</dbReference>
<dbReference type="GO" id="GO:0032259">
    <property type="term" value="P:methylation"/>
    <property type="evidence" value="ECO:0007669"/>
    <property type="project" value="UniProtKB-KW"/>
</dbReference>
<keyword evidence="3" id="KW-0949">S-adenosyl-L-methionine</keyword>
<dbReference type="CDD" id="cd02440">
    <property type="entry name" value="AdoMet_MTases"/>
    <property type="match status" value="1"/>
</dbReference>
<comment type="caution">
    <text evidence="7">The sequence shown here is derived from an EMBL/GenBank/DDBJ whole genome shotgun (WGS) entry which is preliminary data.</text>
</comment>
<dbReference type="PANTHER" id="PTHR43712:SF2">
    <property type="entry name" value="O-METHYLTRANSFERASE CICE"/>
    <property type="match status" value="1"/>
</dbReference>
<dbReference type="InterPro" id="IPR001077">
    <property type="entry name" value="COMT_C"/>
</dbReference>
<dbReference type="InterPro" id="IPR012967">
    <property type="entry name" value="COMT_dimerisation"/>
</dbReference>
<accession>A0A0J7ZMY3</accession>
<sequence length="343" mass="37646">MTETALPMITTAQVHDIARGYVKTALLRTAFELRVFDLLAHGPVGARDIADRVGVHPRGARILLDALTAIGLLHSDDEGYALLPGGHDLLVTGGAQYFGNAMRLSASDWEWDAQKRLVDAVRHGGTVAETHALTPEFDYWEDFAQHTSWFNNGAVELMADHLVPWAAHRDSVDVLDIACSHGGYGLTFARREPRATVTGLDWPTILDVTARNAERLGLADRFRRLPGDMFSVDLGGPYDVVMLTNVLHHFSEAQATALLRRVARAVKPGGRIAVVGHTYEEGDSPSANPLPFMFSVIMLVQTHDGETHSVPTYRRMLTDAGFVGVQTHSGEKAMHRLFIADRP</sequence>
<organism evidence="7 8">
    <name type="scientific">Streptomyces viridochromogenes</name>
    <dbReference type="NCBI Taxonomy" id="1938"/>
    <lineage>
        <taxon>Bacteria</taxon>
        <taxon>Bacillati</taxon>
        <taxon>Actinomycetota</taxon>
        <taxon>Actinomycetes</taxon>
        <taxon>Kitasatosporales</taxon>
        <taxon>Streptomycetaceae</taxon>
        <taxon>Streptomyces</taxon>
    </lineage>
</organism>
<dbReference type="Gene3D" id="1.10.10.10">
    <property type="entry name" value="Winged helix-like DNA-binding domain superfamily/Winged helix DNA-binding domain"/>
    <property type="match status" value="1"/>
</dbReference>
<dbReference type="SUPFAM" id="SSF53335">
    <property type="entry name" value="S-adenosyl-L-methionine-dependent methyltransferases"/>
    <property type="match status" value="1"/>
</dbReference>
<evidence type="ECO:0000256" key="2">
    <source>
        <dbReference type="ARBA" id="ARBA00022679"/>
    </source>
</evidence>
<evidence type="ECO:0000313" key="8">
    <source>
        <dbReference type="Proteomes" id="UP000037432"/>
    </source>
</evidence>
<dbReference type="InterPro" id="IPR029063">
    <property type="entry name" value="SAM-dependent_MTases_sf"/>
</dbReference>
<dbReference type="Pfam" id="PF00891">
    <property type="entry name" value="Methyltransf_2"/>
    <property type="match status" value="1"/>
</dbReference>
<feature type="domain" description="O-methyltransferase C-terminal" evidence="5">
    <location>
        <begin position="116"/>
        <end position="322"/>
    </location>
</feature>
<dbReference type="InterPro" id="IPR036390">
    <property type="entry name" value="WH_DNA-bd_sf"/>
</dbReference>
<evidence type="ECO:0000259" key="5">
    <source>
        <dbReference type="Pfam" id="PF00891"/>
    </source>
</evidence>
<evidence type="ECO:0000256" key="4">
    <source>
        <dbReference type="PIRSR" id="PIRSR005739-1"/>
    </source>
</evidence>
<dbReference type="OrthoDB" id="582216at2"/>
<dbReference type="Pfam" id="PF08100">
    <property type="entry name" value="Dimerisation"/>
    <property type="match status" value="1"/>
</dbReference>
<dbReference type="PROSITE" id="PS51683">
    <property type="entry name" value="SAM_OMT_II"/>
    <property type="match status" value="1"/>
</dbReference>
<dbReference type="PATRIC" id="fig|1938.3.peg.3322"/>
<dbReference type="PIRSF" id="PIRSF005739">
    <property type="entry name" value="O-mtase"/>
    <property type="match status" value="1"/>
</dbReference>
<dbReference type="GO" id="GO:0046983">
    <property type="term" value="F:protein dimerization activity"/>
    <property type="evidence" value="ECO:0007669"/>
    <property type="project" value="InterPro"/>
</dbReference>
<dbReference type="RefSeq" id="WP_048579111.1">
    <property type="nucleotide sequence ID" value="NZ_LFNT01000001.1"/>
</dbReference>